<dbReference type="InterPro" id="IPR014729">
    <property type="entry name" value="Rossmann-like_a/b/a_fold"/>
</dbReference>
<dbReference type="RefSeq" id="WP_130504128.1">
    <property type="nucleotide sequence ID" value="NZ_POQT01000032.1"/>
</dbReference>
<name>A0A4Q7Y1M2_9ACTN</name>
<evidence type="ECO:0008006" key="3">
    <source>
        <dbReference type="Google" id="ProtNLM"/>
    </source>
</evidence>
<organism evidence="1 2">
    <name type="scientific">Blastococcus saxobsidens</name>
    <dbReference type="NCBI Taxonomy" id="138336"/>
    <lineage>
        <taxon>Bacteria</taxon>
        <taxon>Bacillati</taxon>
        <taxon>Actinomycetota</taxon>
        <taxon>Actinomycetes</taxon>
        <taxon>Geodermatophilales</taxon>
        <taxon>Geodermatophilaceae</taxon>
        <taxon>Blastococcus</taxon>
    </lineage>
</organism>
<protein>
    <recommendedName>
        <fullName evidence="3">Universal stress protein</fullName>
    </recommendedName>
</protein>
<comment type="caution">
    <text evidence="1">The sequence shown here is derived from an EMBL/GenBank/DDBJ whole genome shotgun (WGS) entry which is preliminary data.</text>
</comment>
<dbReference type="EMBL" id="SHKV01000001">
    <property type="protein sequence ID" value="RZU30687.1"/>
    <property type="molecule type" value="Genomic_DNA"/>
</dbReference>
<gene>
    <name evidence="1" type="ORF">BKA19_0312</name>
</gene>
<evidence type="ECO:0000313" key="2">
    <source>
        <dbReference type="Proteomes" id="UP000292507"/>
    </source>
</evidence>
<evidence type="ECO:0000313" key="1">
    <source>
        <dbReference type="EMBL" id="RZU30687.1"/>
    </source>
</evidence>
<proteinExistence type="predicted"/>
<sequence length="150" mass="16045">MRRCLIVANQTLTTGALTRAVQERLDAGPHEFHLVAPATPARDEVDGPSAYAGLGPSVSDRAYALARQRLDRALDHLRDQGATADGEVGDEDVLQAVRATLGHFQADEIIVSTLPAGLSHWLRRDLPARLRKGCGIPVTHIAADIVDAQG</sequence>
<accession>A0A4Q7Y1M2</accession>
<dbReference type="Proteomes" id="UP000292507">
    <property type="component" value="Unassembled WGS sequence"/>
</dbReference>
<dbReference type="AlphaFoldDB" id="A0A4Q7Y1M2"/>
<reference evidence="1 2" key="1">
    <citation type="submission" date="2019-02" db="EMBL/GenBank/DDBJ databases">
        <title>Sequencing the genomes of 1000 actinobacteria strains.</title>
        <authorList>
            <person name="Klenk H.-P."/>
        </authorList>
    </citation>
    <scope>NUCLEOTIDE SEQUENCE [LARGE SCALE GENOMIC DNA]</scope>
    <source>
        <strain evidence="1 2">DSM 44509</strain>
    </source>
</reference>
<keyword evidence="2" id="KW-1185">Reference proteome</keyword>
<dbReference type="SUPFAM" id="SSF52402">
    <property type="entry name" value="Adenine nucleotide alpha hydrolases-like"/>
    <property type="match status" value="1"/>
</dbReference>
<dbReference type="Gene3D" id="3.40.50.620">
    <property type="entry name" value="HUPs"/>
    <property type="match status" value="1"/>
</dbReference>
<dbReference type="OrthoDB" id="5184682at2"/>